<comment type="caution">
    <text evidence="2">The sequence shown here is derived from an EMBL/GenBank/DDBJ whole genome shotgun (WGS) entry which is preliminary data.</text>
</comment>
<evidence type="ECO:0000313" key="3">
    <source>
        <dbReference type="Proteomes" id="UP000516437"/>
    </source>
</evidence>
<evidence type="ECO:0000256" key="1">
    <source>
        <dbReference type="SAM" id="MobiDB-lite"/>
    </source>
</evidence>
<evidence type="ECO:0000313" key="2">
    <source>
        <dbReference type="EMBL" id="KAB1225721.1"/>
    </source>
</evidence>
<protein>
    <submittedName>
        <fullName evidence="2">Uncharacterized protein</fullName>
    </submittedName>
</protein>
<reference evidence="2 3" key="1">
    <citation type="journal article" date="2019" name="Plant Biotechnol. J.">
        <title>The red bayberry genome and genetic basis of sex determination.</title>
        <authorList>
            <person name="Jia H.M."/>
            <person name="Jia H.J."/>
            <person name="Cai Q.L."/>
            <person name="Wang Y."/>
            <person name="Zhao H.B."/>
            <person name="Yang W.F."/>
            <person name="Wang G.Y."/>
            <person name="Li Y.H."/>
            <person name="Zhan D.L."/>
            <person name="Shen Y.T."/>
            <person name="Niu Q.F."/>
            <person name="Chang L."/>
            <person name="Qiu J."/>
            <person name="Zhao L."/>
            <person name="Xie H.B."/>
            <person name="Fu W.Y."/>
            <person name="Jin J."/>
            <person name="Li X.W."/>
            <person name="Jiao Y."/>
            <person name="Zhou C.C."/>
            <person name="Tu T."/>
            <person name="Chai C.Y."/>
            <person name="Gao J.L."/>
            <person name="Fan L.J."/>
            <person name="van de Weg E."/>
            <person name="Wang J.Y."/>
            <person name="Gao Z.S."/>
        </authorList>
    </citation>
    <scope>NUCLEOTIDE SEQUENCE [LARGE SCALE GENOMIC DNA]</scope>
    <source>
        <tissue evidence="2">Leaves</tissue>
    </source>
</reference>
<accession>A0A6A1WKG4</accession>
<sequence length="86" mass="10016">MGRGLSDQDDVEALKLRKPTKWCQLAGKRPAVADKSPPRQNHETKLPNLLKSKKYKETFRKKKKIQRNNSDRRPVGDCRREKMGEV</sequence>
<feature type="compositionally biased region" description="Basic and acidic residues" evidence="1">
    <location>
        <begin position="69"/>
        <end position="86"/>
    </location>
</feature>
<organism evidence="2 3">
    <name type="scientific">Morella rubra</name>
    <name type="common">Chinese bayberry</name>
    <dbReference type="NCBI Taxonomy" id="262757"/>
    <lineage>
        <taxon>Eukaryota</taxon>
        <taxon>Viridiplantae</taxon>
        <taxon>Streptophyta</taxon>
        <taxon>Embryophyta</taxon>
        <taxon>Tracheophyta</taxon>
        <taxon>Spermatophyta</taxon>
        <taxon>Magnoliopsida</taxon>
        <taxon>eudicotyledons</taxon>
        <taxon>Gunneridae</taxon>
        <taxon>Pentapetalae</taxon>
        <taxon>rosids</taxon>
        <taxon>fabids</taxon>
        <taxon>Fagales</taxon>
        <taxon>Myricaceae</taxon>
        <taxon>Morella</taxon>
    </lineage>
</organism>
<dbReference type="AlphaFoldDB" id="A0A6A1WKG4"/>
<name>A0A6A1WKG4_9ROSI</name>
<gene>
    <name evidence="2" type="ORF">CJ030_MR1G008926</name>
</gene>
<keyword evidence="3" id="KW-1185">Reference proteome</keyword>
<proteinExistence type="predicted"/>
<dbReference type="Proteomes" id="UP000516437">
    <property type="component" value="Chromosome 1"/>
</dbReference>
<feature type="region of interest" description="Disordered" evidence="1">
    <location>
        <begin position="27"/>
        <end position="86"/>
    </location>
</feature>
<dbReference type="EMBL" id="RXIC02000019">
    <property type="protein sequence ID" value="KAB1225721.1"/>
    <property type="molecule type" value="Genomic_DNA"/>
</dbReference>
<feature type="compositionally biased region" description="Basic residues" evidence="1">
    <location>
        <begin position="51"/>
        <end position="66"/>
    </location>
</feature>
<feature type="compositionally biased region" description="Basic and acidic residues" evidence="1">
    <location>
        <begin position="36"/>
        <end position="45"/>
    </location>
</feature>